<protein>
    <recommendedName>
        <fullName evidence="6">DUF4386 domain-containing protein</fullName>
    </recommendedName>
</protein>
<dbReference type="RefSeq" id="WP_171193633.1">
    <property type="nucleotide sequence ID" value="NZ_CP061032.1"/>
</dbReference>
<evidence type="ECO:0000313" key="4">
    <source>
        <dbReference type="Proteomes" id="UP000516235"/>
    </source>
</evidence>
<keyword evidence="1" id="KW-1133">Transmembrane helix</keyword>
<dbReference type="Proteomes" id="UP000516235">
    <property type="component" value="Chromosome"/>
</dbReference>
<name>A0A7H0K0U6_9CORY</name>
<dbReference type="AlphaFoldDB" id="A0A7H0K0U6"/>
<feature type="transmembrane region" description="Helical" evidence="1">
    <location>
        <begin position="93"/>
        <end position="116"/>
    </location>
</feature>
<evidence type="ECO:0000313" key="5">
    <source>
        <dbReference type="Proteomes" id="UP000642876"/>
    </source>
</evidence>
<keyword evidence="5" id="KW-1185">Reference proteome</keyword>
<organism evidence="3 4">
    <name type="scientific">Corynebacterium lujinxingii</name>
    <dbReference type="NCBI Taxonomy" id="2763010"/>
    <lineage>
        <taxon>Bacteria</taxon>
        <taxon>Bacillati</taxon>
        <taxon>Actinomycetota</taxon>
        <taxon>Actinomycetes</taxon>
        <taxon>Mycobacteriales</taxon>
        <taxon>Corynebacteriaceae</taxon>
        <taxon>Corynebacterium</taxon>
    </lineage>
</organism>
<sequence>MTVGPALVFLSVTGFVRGLAYIPGVMEPITRPLHPVENIAPMSTWGWVWLAASLFAFVAAFWQSRFSPWGIGLLAGLNGIWFCSYFLDALLANHLLNLVFATHHLSIAGLALWAVWRGVREPKPTSEEVAHELRDA</sequence>
<dbReference type="Proteomes" id="UP000642876">
    <property type="component" value="Unassembled WGS sequence"/>
</dbReference>
<evidence type="ECO:0008006" key="6">
    <source>
        <dbReference type="Google" id="ProtNLM"/>
    </source>
</evidence>
<dbReference type="KEGG" id="cluj:IAU68_03870"/>
<proteinExistence type="predicted"/>
<evidence type="ECO:0000313" key="3">
    <source>
        <dbReference type="EMBL" id="QNP90912.1"/>
    </source>
</evidence>
<feature type="transmembrane region" description="Helical" evidence="1">
    <location>
        <begin position="69"/>
        <end position="87"/>
    </location>
</feature>
<feature type="transmembrane region" description="Helical" evidence="1">
    <location>
        <begin position="44"/>
        <end position="62"/>
    </location>
</feature>
<dbReference type="EMBL" id="CP061032">
    <property type="protein sequence ID" value="QNP90912.1"/>
    <property type="molecule type" value="Genomic_DNA"/>
</dbReference>
<evidence type="ECO:0000313" key="2">
    <source>
        <dbReference type="EMBL" id="MBC3179758.1"/>
    </source>
</evidence>
<evidence type="ECO:0000256" key="1">
    <source>
        <dbReference type="SAM" id="Phobius"/>
    </source>
</evidence>
<accession>A0A7H0K0U6</accession>
<keyword evidence="1" id="KW-0812">Transmembrane</keyword>
<gene>
    <name evidence="2" type="ORF">H7348_10665</name>
    <name evidence="3" type="ORF">IAU68_03870</name>
</gene>
<keyword evidence="1" id="KW-0472">Membrane</keyword>
<dbReference type="EMBL" id="JACMYE010000010">
    <property type="protein sequence ID" value="MBC3179758.1"/>
    <property type="molecule type" value="Genomic_DNA"/>
</dbReference>
<reference evidence="4 5" key="1">
    <citation type="submission" date="2020-08" db="EMBL/GenBank/DDBJ databases">
        <title>novel species in genus Corynebacterium.</title>
        <authorList>
            <person name="Zhang G."/>
        </authorList>
    </citation>
    <scope>NUCLEOTIDE SEQUENCE [LARGE SCALE GENOMIC DNA]</scope>
    <source>
        <strain evidence="4 5">zg-917</strain>
        <strain evidence="3">Zg-917</strain>
    </source>
</reference>